<name>A0A7R8UEC1_HERIL</name>
<organism evidence="8 9">
    <name type="scientific">Hermetia illucens</name>
    <name type="common">Black soldier fly</name>
    <dbReference type="NCBI Taxonomy" id="343691"/>
    <lineage>
        <taxon>Eukaryota</taxon>
        <taxon>Metazoa</taxon>
        <taxon>Ecdysozoa</taxon>
        <taxon>Arthropoda</taxon>
        <taxon>Hexapoda</taxon>
        <taxon>Insecta</taxon>
        <taxon>Pterygota</taxon>
        <taxon>Neoptera</taxon>
        <taxon>Endopterygota</taxon>
        <taxon>Diptera</taxon>
        <taxon>Brachycera</taxon>
        <taxon>Stratiomyomorpha</taxon>
        <taxon>Stratiomyidae</taxon>
        <taxon>Hermetiinae</taxon>
        <taxon>Hermetia</taxon>
    </lineage>
</organism>
<dbReference type="GO" id="GO:0005634">
    <property type="term" value="C:nucleus"/>
    <property type="evidence" value="ECO:0007669"/>
    <property type="project" value="UniProtKB-SubCell"/>
</dbReference>
<evidence type="ECO:0000259" key="4">
    <source>
        <dbReference type="Pfam" id="PF21517"/>
    </source>
</evidence>
<protein>
    <recommendedName>
        <fullName evidence="10">Transposase</fullName>
    </recommendedName>
</protein>
<dbReference type="InterPro" id="IPR025898">
    <property type="entry name" value="Tc3_transposase_DNA-bd_dom"/>
</dbReference>
<dbReference type="AlphaFoldDB" id="A0A7R8UEC1"/>
<evidence type="ECO:0000313" key="9">
    <source>
        <dbReference type="Proteomes" id="UP000594454"/>
    </source>
</evidence>
<dbReference type="InterPro" id="IPR036388">
    <property type="entry name" value="WH-like_DNA-bd_sf"/>
</dbReference>
<evidence type="ECO:0000259" key="3">
    <source>
        <dbReference type="Pfam" id="PF11427"/>
    </source>
</evidence>
<dbReference type="Pfam" id="PF21789">
    <property type="entry name" value="TNP-like_RNaseH_C"/>
    <property type="match status" value="1"/>
</dbReference>
<dbReference type="GO" id="GO:0003677">
    <property type="term" value="F:DNA binding"/>
    <property type="evidence" value="ECO:0007669"/>
    <property type="project" value="InterPro"/>
</dbReference>
<dbReference type="InterPro" id="IPR048366">
    <property type="entry name" value="TNP-like_GBD"/>
</dbReference>
<dbReference type="InterPro" id="IPR048703">
    <property type="entry name" value="Tnp_Tc3-like_HTH"/>
</dbReference>
<dbReference type="Gene3D" id="3.30.420.10">
    <property type="entry name" value="Ribonuclease H-like superfamily/Ribonuclease H"/>
    <property type="match status" value="1"/>
</dbReference>
<dbReference type="InterPro" id="IPR048365">
    <property type="entry name" value="TNP-like_RNaseH_N"/>
</dbReference>
<accession>A0A7R8UEC1</accession>
<dbReference type="InterPro" id="IPR036397">
    <property type="entry name" value="RNaseH_sf"/>
</dbReference>
<dbReference type="InterPro" id="IPR048367">
    <property type="entry name" value="TNP-like_RNaseH_C"/>
</dbReference>
<dbReference type="Pfam" id="PF11427">
    <property type="entry name" value="HTH_Tnp_Tc3_1"/>
    <property type="match status" value="1"/>
</dbReference>
<dbReference type="Pfam" id="PF21787">
    <property type="entry name" value="TNP-like_RNaseH_N"/>
    <property type="match status" value="1"/>
</dbReference>
<dbReference type="Pfam" id="PF21517">
    <property type="entry name" value="HTH_Tnp_Tc3_2_like"/>
    <property type="match status" value="1"/>
</dbReference>
<reference evidence="8 9" key="1">
    <citation type="submission" date="2020-11" db="EMBL/GenBank/DDBJ databases">
        <authorList>
            <person name="Wallbank WR R."/>
            <person name="Pardo Diaz C."/>
            <person name="Kozak K."/>
            <person name="Martin S."/>
            <person name="Jiggins C."/>
            <person name="Moest M."/>
            <person name="Warren A I."/>
            <person name="Generalovic N T."/>
            <person name="Byers J.R.P. K."/>
            <person name="Montejo-Kovacevich G."/>
            <person name="Yen C E."/>
        </authorList>
    </citation>
    <scope>NUCLEOTIDE SEQUENCE [LARGE SCALE GENOMIC DNA]</scope>
</reference>
<dbReference type="EMBL" id="LR899009">
    <property type="protein sequence ID" value="CAD7078397.1"/>
    <property type="molecule type" value="Genomic_DNA"/>
</dbReference>
<feature type="domain" description="Transposable element P transposase-like RNase H" evidence="5">
    <location>
        <begin position="378"/>
        <end position="492"/>
    </location>
</feature>
<evidence type="ECO:0000313" key="8">
    <source>
        <dbReference type="EMBL" id="CAD7078397.1"/>
    </source>
</evidence>
<dbReference type="PANTHER" id="PTHR23022:SF129">
    <property type="entry name" value="TRANSPOSABLE ELEMENT TC3 TRANSPOSASE"/>
    <property type="match status" value="1"/>
</dbReference>
<dbReference type="Proteomes" id="UP000594454">
    <property type="component" value="Chromosome 1"/>
</dbReference>
<feature type="domain" description="Transposable element P transposase-like GTP-binding insertion" evidence="6">
    <location>
        <begin position="518"/>
        <end position="628"/>
    </location>
</feature>
<feature type="domain" description="Transposable element Tc3 transposase-like DNA-binding HTH" evidence="4">
    <location>
        <begin position="64"/>
        <end position="102"/>
    </location>
</feature>
<dbReference type="InterPro" id="IPR052338">
    <property type="entry name" value="Transposase_5"/>
</dbReference>
<proteinExistence type="predicted"/>
<evidence type="ECO:0000256" key="1">
    <source>
        <dbReference type="ARBA" id="ARBA00004123"/>
    </source>
</evidence>
<evidence type="ECO:0000256" key="2">
    <source>
        <dbReference type="SAM" id="Coils"/>
    </source>
</evidence>
<keyword evidence="9" id="KW-1185">Reference proteome</keyword>
<evidence type="ECO:0000259" key="7">
    <source>
        <dbReference type="Pfam" id="PF21789"/>
    </source>
</evidence>
<evidence type="ECO:0000259" key="6">
    <source>
        <dbReference type="Pfam" id="PF21788"/>
    </source>
</evidence>
<sequence>MPRGVKLTDYEKGQISALFKEGISKREIASRIGRSDRVVRNYLNNVDNYGTKKRKGRPRVLSYRDRRSISKATSNSTNSLRGIRNECKLSVSIPTIWREINRNPNLVREKMRKAPRLQQHHKDARLEFARNNMSRHWDQVIFSDEKKFNLDGPDGFDGYWRDLRKEPRYLSRRNFGGGTVMVWGAICSKGTVRLAFTSARMNSQEYQNVLQDNLLPFINSFEGNEVIFQQDNASVHKTTDSEEQEERTKRLQKRINKSVVNEILEGIREPLEEDVLDERTTCQYSTYALKDELEQTQALLNQVKEKFARTEHENTCLKEENAKLKDELKKTNIEKNDLETKIRNIFTDGQIKKLKNPEKEVKWCEEDIAKWSQKIDIQPGILKPVLKIMRNADLAALAKICVLSFDEKKIKETFCYDQSVDTTLSPAAYVQVAMLRGLFGNWKQPIFYDFNCKMTKDLLFTIIKSVEENGYPIQAIVSDLGGTNRALHKELGVTLENPSIANPVHPDRKIFVFADVPHLIKLLRNHFIDQGFELQGNTITKDLVQKLLCLTSEELSITHKISSGNLNLRGAERKKVKLATKLFSHTVSMALSRVGTLGFLEDEPWMQGSEFFKLVNDWFDVLNVRVPSADYRERTKAFGLAIDRQIQILTDMTQTMRKLRVRGKTTLLPFQKGIIQTNNALVQLFDQLQQNCGTKYILTHRLNQDVLENFFSIIRSKGGLHDHPDQLEFKYRLRLHIMGHNEGAVSTATNTDVDDTPDLDPIFTGEVLHSLTQPVPINEDIQEKELSDFEYDGLENLAGFICHKMKSLHSDIGVNL</sequence>
<evidence type="ECO:0008006" key="10">
    <source>
        <dbReference type="Google" id="ProtNLM"/>
    </source>
</evidence>
<dbReference type="Gene3D" id="1.10.10.10">
    <property type="entry name" value="Winged helix-like DNA-binding domain superfamily/Winged helix DNA-binding domain"/>
    <property type="match status" value="1"/>
</dbReference>
<dbReference type="Pfam" id="PF21788">
    <property type="entry name" value="TNP-like_GBD"/>
    <property type="match status" value="1"/>
</dbReference>
<evidence type="ECO:0000259" key="5">
    <source>
        <dbReference type="Pfam" id="PF21787"/>
    </source>
</evidence>
<feature type="domain" description="Tc3 transposase DNA binding" evidence="3">
    <location>
        <begin position="3"/>
        <end position="51"/>
    </location>
</feature>
<dbReference type="InParanoid" id="A0A7R8UEC1"/>
<dbReference type="InterPro" id="IPR009057">
    <property type="entry name" value="Homeodomain-like_sf"/>
</dbReference>
<gene>
    <name evidence="8" type="ORF">HERILL_LOCUS1665</name>
</gene>
<dbReference type="OrthoDB" id="7331812at2759"/>
<dbReference type="PANTHER" id="PTHR23022">
    <property type="entry name" value="TRANSPOSABLE ELEMENT-RELATED"/>
    <property type="match status" value="1"/>
</dbReference>
<feature type="coiled-coil region" evidence="2">
    <location>
        <begin position="293"/>
        <end position="341"/>
    </location>
</feature>
<keyword evidence="2" id="KW-0175">Coiled coil</keyword>
<dbReference type="Gene3D" id="1.10.10.60">
    <property type="entry name" value="Homeodomain-like"/>
    <property type="match status" value="1"/>
</dbReference>
<dbReference type="SUPFAM" id="SSF46689">
    <property type="entry name" value="Homeodomain-like"/>
    <property type="match status" value="1"/>
</dbReference>
<comment type="subcellular location">
    <subcellularLocation>
        <location evidence="1">Nucleus</location>
    </subcellularLocation>
</comment>
<feature type="domain" description="Transposable element P transposase-like RNase H C-terminal" evidence="7">
    <location>
        <begin position="700"/>
        <end position="729"/>
    </location>
</feature>